<dbReference type="EMBL" id="MUJZ01004176">
    <property type="protein sequence ID" value="OTF83317.1"/>
    <property type="molecule type" value="Genomic_DNA"/>
</dbReference>
<evidence type="ECO:0000313" key="2">
    <source>
        <dbReference type="EMBL" id="OTF83317.1"/>
    </source>
</evidence>
<reference evidence="2 3" key="1">
    <citation type="submission" date="2017-03" db="EMBL/GenBank/DDBJ databases">
        <title>Genome Survey of Euroglyphus maynei.</title>
        <authorList>
            <person name="Arlian L.G."/>
            <person name="Morgan M.S."/>
            <person name="Rider S.D."/>
        </authorList>
    </citation>
    <scope>NUCLEOTIDE SEQUENCE [LARGE SCALE GENOMIC DNA]</scope>
    <source>
        <strain evidence="2">Arlian Lab</strain>
        <tissue evidence="2">Whole body</tissue>
    </source>
</reference>
<gene>
    <name evidence="2" type="ORF">BLA29_005060</name>
</gene>
<comment type="caution">
    <text evidence="2">The sequence shown here is derived from an EMBL/GenBank/DDBJ whole genome shotgun (WGS) entry which is preliminary data.</text>
</comment>
<dbReference type="AlphaFoldDB" id="A0A1Y3BTB7"/>
<name>A0A1Y3BTB7_EURMA</name>
<protein>
    <submittedName>
        <fullName evidence="2">Uncharacterized protein</fullName>
    </submittedName>
</protein>
<organism evidence="2 3">
    <name type="scientific">Euroglyphus maynei</name>
    <name type="common">Mayne's house dust mite</name>
    <dbReference type="NCBI Taxonomy" id="6958"/>
    <lineage>
        <taxon>Eukaryota</taxon>
        <taxon>Metazoa</taxon>
        <taxon>Ecdysozoa</taxon>
        <taxon>Arthropoda</taxon>
        <taxon>Chelicerata</taxon>
        <taxon>Arachnida</taxon>
        <taxon>Acari</taxon>
        <taxon>Acariformes</taxon>
        <taxon>Sarcoptiformes</taxon>
        <taxon>Astigmata</taxon>
        <taxon>Psoroptidia</taxon>
        <taxon>Analgoidea</taxon>
        <taxon>Pyroglyphidae</taxon>
        <taxon>Pyroglyphinae</taxon>
        <taxon>Euroglyphus</taxon>
    </lineage>
</organism>
<feature type="chain" id="PRO_5013186657" evidence="1">
    <location>
        <begin position="23"/>
        <end position="172"/>
    </location>
</feature>
<proteinExistence type="predicted"/>
<accession>A0A1Y3BTB7</accession>
<evidence type="ECO:0000313" key="3">
    <source>
        <dbReference type="Proteomes" id="UP000194236"/>
    </source>
</evidence>
<feature type="signal peptide" evidence="1">
    <location>
        <begin position="1"/>
        <end position="22"/>
    </location>
</feature>
<keyword evidence="3" id="KW-1185">Reference proteome</keyword>
<evidence type="ECO:0000256" key="1">
    <source>
        <dbReference type="SAM" id="SignalP"/>
    </source>
</evidence>
<keyword evidence="1" id="KW-0732">Signal</keyword>
<dbReference type="OrthoDB" id="6515419at2759"/>
<sequence length="172" mass="19984">MALNHHVFTIICLTIFIGNKLSDSLTLKQKPFDSDYIDIDDESNANLFYADDDELSTEKTPTSKQATMRQVMREILRDVNVMHNEKCLIHKDHINELCLAKFYQRSRLHYDLTTITKNDNDEADDIESIPSAQQNTLSIRRHSFIQIFTYSPNTVMNVDFNSTHTIFSCVFE</sequence>
<dbReference type="Proteomes" id="UP000194236">
    <property type="component" value="Unassembled WGS sequence"/>
</dbReference>